<dbReference type="PROSITE" id="PS00409">
    <property type="entry name" value="PROKAR_NTER_METHYL"/>
    <property type="match status" value="1"/>
</dbReference>
<reference evidence="2 3" key="1">
    <citation type="journal article" date="2015" name="Nature">
        <title>rRNA introns, odd ribosomes, and small enigmatic genomes across a large radiation of phyla.</title>
        <authorList>
            <person name="Brown C.T."/>
            <person name="Hug L.A."/>
            <person name="Thomas B.C."/>
            <person name="Sharon I."/>
            <person name="Castelle C.J."/>
            <person name="Singh A."/>
            <person name="Wilkins M.J."/>
            <person name="Williams K.H."/>
            <person name="Banfield J.F."/>
        </authorList>
    </citation>
    <scope>NUCLEOTIDE SEQUENCE [LARGE SCALE GENOMIC DNA]</scope>
</reference>
<comment type="caution">
    <text evidence="2">The sequence shown here is derived from an EMBL/GenBank/DDBJ whole genome shotgun (WGS) entry which is preliminary data.</text>
</comment>
<keyword evidence="1" id="KW-0472">Membrane</keyword>
<dbReference type="InterPro" id="IPR012902">
    <property type="entry name" value="N_methyl_site"/>
</dbReference>
<name>A0A0G0F1R8_9BACT</name>
<evidence type="ECO:0000256" key="1">
    <source>
        <dbReference type="SAM" id="Phobius"/>
    </source>
</evidence>
<keyword evidence="1" id="KW-0812">Transmembrane</keyword>
<dbReference type="Proteomes" id="UP000034075">
    <property type="component" value="Unassembled WGS sequence"/>
</dbReference>
<dbReference type="Pfam" id="PF07963">
    <property type="entry name" value="N_methyl"/>
    <property type="match status" value="1"/>
</dbReference>
<dbReference type="InterPro" id="IPR045584">
    <property type="entry name" value="Pilin-like"/>
</dbReference>
<dbReference type="NCBIfam" id="TIGR02532">
    <property type="entry name" value="IV_pilin_GFxxxE"/>
    <property type="match status" value="1"/>
</dbReference>
<proteinExistence type="predicted"/>
<evidence type="ECO:0000313" key="3">
    <source>
        <dbReference type="Proteomes" id="UP000034075"/>
    </source>
</evidence>
<keyword evidence="1" id="KW-1133">Transmembrane helix</keyword>
<organism evidence="2 3">
    <name type="scientific">candidate division WS6 bacterium GW2011_GWC2_36_7</name>
    <dbReference type="NCBI Taxonomy" id="1619091"/>
    <lineage>
        <taxon>Bacteria</taxon>
        <taxon>Candidatus Dojkabacteria</taxon>
    </lineage>
</organism>
<dbReference type="SUPFAM" id="SSF54523">
    <property type="entry name" value="Pili subunits"/>
    <property type="match status" value="1"/>
</dbReference>
<evidence type="ECO:0000313" key="2">
    <source>
        <dbReference type="EMBL" id="KKQ11772.1"/>
    </source>
</evidence>
<feature type="transmembrane region" description="Helical" evidence="1">
    <location>
        <begin position="20"/>
        <end position="41"/>
    </location>
</feature>
<accession>A0A0G0F1R8</accession>
<dbReference type="EMBL" id="LBSF01000015">
    <property type="protein sequence ID" value="KKQ11772.1"/>
    <property type="molecule type" value="Genomic_DNA"/>
</dbReference>
<gene>
    <name evidence="2" type="ORF">US24_C0015G0011</name>
</gene>
<dbReference type="AlphaFoldDB" id="A0A0G0F1R8"/>
<sequence length="235" mass="26817">MINLLNRKEKYEGFSLVEMLITIVIMGVVMMTASSTLTTLIKISTVSSNKTRVRSESEFVLELVRRTVRNSNPSDVYVYSTVDLRKYDPNQNTVVDNVAFDPTIKTRYATSLIENEVGNEIHFRPYGYESWICIAYFPSTEDDTVGYILKTSAQDLLDKQETCFDETASRYVIPLNSEVVNVKSFEIAYTMLKDSNYLIRFDIEAEPTQWYLAAGAPVKKIVHRQAVVSTEGIVW</sequence>
<protein>
    <submittedName>
        <fullName evidence="2">Methylation site containing protein</fullName>
    </submittedName>
</protein>